<comment type="caution">
    <text evidence="4">The sequence shown here is derived from an EMBL/GenBank/DDBJ whole genome shotgun (WGS) entry which is preliminary data.</text>
</comment>
<feature type="chain" id="PRO_5040951415" description="J domain-containing protein" evidence="2">
    <location>
        <begin position="24"/>
        <end position="120"/>
    </location>
</feature>
<feature type="domain" description="J" evidence="3">
    <location>
        <begin position="25"/>
        <end position="87"/>
    </location>
</feature>
<dbReference type="Proteomes" id="UP001165122">
    <property type="component" value="Unassembled WGS sequence"/>
</dbReference>
<evidence type="ECO:0000259" key="3">
    <source>
        <dbReference type="PROSITE" id="PS50076"/>
    </source>
</evidence>
<dbReference type="AlphaFoldDB" id="A0A9W6ZI32"/>
<dbReference type="InterPro" id="IPR001623">
    <property type="entry name" value="DnaJ_domain"/>
</dbReference>
<gene>
    <name evidence="4" type="ORF">TrLO_g9563</name>
</gene>
<dbReference type="EMBL" id="BRXW01000397">
    <property type="protein sequence ID" value="GMH50700.1"/>
    <property type="molecule type" value="Genomic_DNA"/>
</dbReference>
<proteinExistence type="predicted"/>
<evidence type="ECO:0000313" key="5">
    <source>
        <dbReference type="Proteomes" id="UP001165122"/>
    </source>
</evidence>
<dbReference type="Pfam" id="PF00226">
    <property type="entry name" value="DnaJ"/>
    <property type="match status" value="1"/>
</dbReference>
<evidence type="ECO:0000313" key="4">
    <source>
        <dbReference type="EMBL" id="GMH50700.1"/>
    </source>
</evidence>
<dbReference type="InterPro" id="IPR036869">
    <property type="entry name" value="J_dom_sf"/>
</dbReference>
<evidence type="ECO:0000256" key="2">
    <source>
        <dbReference type="SAM" id="SignalP"/>
    </source>
</evidence>
<feature type="region of interest" description="Disordered" evidence="1">
    <location>
        <begin position="84"/>
        <end position="104"/>
    </location>
</feature>
<reference evidence="5" key="1">
    <citation type="journal article" date="2023" name="Commun. Biol.">
        <title>Genome analysis of Parmales, the sister group of diatoms, reveals the evolutionary specialization of diatoms from phago-mixotrophs to photoautotrophs.</title>
        <authorList>
            <person name="Ban H."/>
            <person name="Sato S."/>
            <person name="Yoshikawa S."/>
            <person name="Yamada K."/>
            <person name="Nakamura Y."/>
            <person name="Ichinomiya M."/>
            <person name="Sato N."/>
            <person name="Blanc-Mathieu R."/>
            <person name="Endo H."/>
            <person name="Kuwata A."/>
            <person name="Ogata H."/>
        </authorList>
    </citation>
    <scope>NUCLEOTIDE SEQUENCE [LARGE SCALE GENOMIC DNA]</scope>
    <source>
        <strain evidence="5">NIES 3700</strain>
    </source>
</reference>
<name>A0A9W6ZI32_9STRA</name>
<keyword evidence="2" id="KW-0732">Signal</keyword>
<dbReference type="Gene3D" id="1.10.287.110">
    <property type="entry name" value="DnaJ domain"/>
    <property type="match status" value="1"/>
</dbReference>
<organism evidence="4 5">
    <name type="scientific">Triparma laevis f. longispina</name>
    <dbReference type="NCBI Taxonomy" id="1714387"/>
    <lineage>
        <taxon>Eukaryota</taxon>
        <taxon>Sar</taxon>
        <taxon>Stramenopiles</taxon>
        <taxon>Ochrophyta</taxon>
        <taxon>Bolidophyceae</taxon>
        <taxon>Parmales</taxon>
        <taxon>Triparmaceae</taxon>
        <taxon>Triparma</taxon>
    </lineage>
</organism>
<dbReference type="SUPFAM" id="SSF46565">
    <property type="entry name" value="Chaperone J-domain"/>
    <property type="match status" value="1"/>
</dbReference>
<dbReference type="OrthoDB" id="10250354at2759"/>
<feature type="signal peptide" evidence="2">
    <location>
        <begin position="1"/>
        <end position="23"/>
    </location>
</feature>
<dbReference type="CDD" id="cd06257">
    <property type="entry name" value="DnaJ"/>
    <property type="match status" value="1"/>
</dbReference>
<keyword evidence="5" id="KW-1185">Reference proteome</keyword>
<dbReference type="SMART" id="SM00271">
    <property type="entry name" value="DnaJ"/>
    <property type="match status" value="1"/>
</dbReference>
<sequence length="120" mass="14479">MRIQTYIRFFLLFLFLLPPSTSSTSPYAILHLPPTSTLLECKKSYLCLATRFHPDKGGDESEFRRIKKAYDDIKAERLSVNEYDKRREKRRRGRKRRRREKKFKNVGSYDLKNLFESFKH</sequence>
<dbReference type="PROSITE" id="PS50076">
    <property type="entry name" value="DNAJ_2"/>
    <property type="match status" value="1"/>
</dbReference>
<evidence type="ECO:0000256" key="1">
    <source>
        <dbReference type="SAM" id="MobiDB-lite"/>
    </source>
</evidence>
<protein>
    <recommendedName>
        <fullName evidence="3">J domain-containing protein</fullName>
    </recommendedName>
</protein>
<accession>A0A9W6ZI32</accession>
<feature type="compositionally biased region" description="Basic residues" evidence="1">
    <location>
        <begin position="87"/>
        <end position="104"/>
    </location>
</feature>